<dbReference type="PANTHER" id="PTHR11700">
    <property type="entry name" value="30S RIBOSOMAL PROTEIN S10 FAMILY MEMBER"/>
    <property type="match status" value="1"/>
</dbReference>
<dbReference type="InterPro" id="IPR036838">
    <property type="entry name" value="Ribosomal_uS10_dom_sf"/>
</dbReference>
<dbReference type="Proteomes" id="UP000509448">
    <property type="component" value="Chromosome"/>
</dbReference>
<dbReference type="InterPro" id="IPR027486">
    <property type="entry name" value="Ribosomal_uS10_dom"/>
</dbReference>
<accession>A0A4V0P1V1</accession>
<dbReference type="HAMAP" id="MF_00508">
    <property type="entry name" value="Ribosomal_uS10"/>
    <property type="match status" value="1"/>
</dbReference>
<evidence type="ECO:0000256" key="4">
    <source>
        <dbReference type="ARBA" id="ARBA00035162"/>
    </source>
</evidence>
<comment type="subunit">
    <text evidence="5">Part of the 30S ribosomal subunit.</text>
</comment>
<dbReference type="RefSeq" id="WP_174449170.1">
    <property type="nucleotide sequence ID" value="NZ_AP018732.1"/>
</dbReference>
<name>A0A4V0P1V1_9ARCH</name>
<gene>
    <name evidence="5" type="primary">rps10</name>
    <name evidence="7" type="ORF">NAS2_1626</name>
</gene>
<evidence type="ECO:0000256" key="1">
    <source>
        <dbReference type="ARBA" id="ARBA00007102"/>
    </source>
</evidence>
<dbReference type="GO" id="GO:0003735">
    <property type="term" value="F:structural constituent of ribosome"/>
    <property type="evidence" value="ECO:0007669"/>
    <property type="project" value="UniProtKB-UniRule"/>
</dbReference>
<comment type="similarity">
    <text evidence="1 5">Belongs to the universal ribosomal protein uS10 family.</text>
</comment>
<dbReference type="EMBL" id="AP018732">
    <property type="protein sequence ID" value="BBE43000.1"/>
    <property type="molecule type" value="Genomic_DNA"/>
</dbReference>
<evidence type="ECO:0000256" key="3">
    <source>
        <dbReference type="ARBA" id="ARBA00023274"/>
    </source>
</evidence>
<sequence>MPQKARIKLISQSLEDIDNVAAQIKEISEKMGARVRGPVPLPTKKLRVVTRKSPCGQGSHTFDKWELRVHRRLIDIEAADQRVLAQLAKLNIPESVTIQLKLAA</sequence>
<dbReference type="SMART" id="SM01403">
    <property type="entry name" value="Ribosomal_S10"/>
    <property type="match status" value="1"/>
</dbReference>
<dbReference type="Gene3D" id="3.30.70.600">
    <property type="entry name" value="Ribosomal protein S10 domain"/>
    <property type="match status" value="1"/>
</dbReference>
<dbReference type="NCBIfam" id="TIGR01046">
    <property type="entry name" value="uS10_euk_arch"/>
    <property type="match status" value="1"/>
</dbReference>
<feature type="domain" description="Small ribosomal subunit protein uS10" evidence="6">
    <location>
        <begin position="6"/>
        <end position="101"/>
    </location>
</feature>
<dbReference type="InterPro" id="IPR005729">
    <property type="entry name" value="Ribosomal_uS10_euk/arc"/>
</dbReference>
<dbReference type="AlphaFoldDB" id="A0A4V0P1V1"/>
<dbReference type="GO" id="GO:0006412">
    <property type="term" value="P:translation"/>
    <property type="evidence" value="ECO:0007669"/>
    <property type="project" value="UniProtKB-UniRule"/>
</dbReference>
<dbReference type="InterPro" id="IPR001848">
    <property type="entry name" value="Ribosomal_uS10"/>
</dbReference>
<evidence type="ECO:0000256" key="2">
    <source>
        <dbReference type="ARBA" id="ARBA00022980"/>
    </source>
</evidence>
<evidence type="ECO:0000313" key="7">
    <source>
        <dbReference type="EMBL" id="BBE43000.1"/>
    </source>
</evidence>
<dbReference type="FunFam" id="3.30.70.600:FF:000004">
    <property type="entry name" value="30S ribosomal protein S10"/>
    <property type="match status" value="1"/>
</dbReference>
<dbReference type="PRINTS" id="PR00971">
    <property type="entry name" value="RIBOSOMALS10"/>
</dbReference>
<dbReference type="KEGG" id="ccai:NAS2_1626"/>
<evidence type="ECO:0000259" key="6">
    <source>
        <dbReference type="SMART" id="SM01403"/>
    </source>
</evidence>
<organism evidence="7 8">
    <name type="scientific">Conexivisphaera calida</name>
    <dbReference type="NCBI Taxonomy" id="1874277"/>
    <lineage>
        <taxon>Archaea</taxon>
        <taxon>Nitrososphaerota</taxon>
        <taxon>Conexivisphaeria</taxon>
        <taxon>Conexivisphaerales</taxon>
        <taxon>Conexivisphaeraceae</taxon>
        <taxon>Conexivisphaera</taxon>
    </lineage>
</organism>
<dbReference type="SUPFAM" id="SSF54999">
    <property type="entry name" value="Ribosomal protein S10"/>
    <property type="match status" value="1"/>
</dbReference>
<reference evidence="7 8" key="1">
    <citation type="journal article" date="2019" name="ISME J.">
        <title>Isolation and characterization of a thermophilic sulfur- and iron-reducing thaumarchaeote from a terrestrial acidic hot spring.</title>
        <authorList>
            <person name="Kato S."/>
            <person name="Itoh T."/>
            <person name="Yuki M."/>
            <person name="Nagamori M."/>
            <person name="Ohnishi M."/>
            <person name="Uematsu K."/>
            <person name="Suzuki K."/>
            <person name="Takashina T."/>
            <person name="Ohkuma M."/>
        </authorList>
    </citation>
    <scope>NUCLEOTIDE SEQUENCE [LARGE SCALE GENOMIC DNA]</scope>
    <source>
        <strain evidence="7 8">NAS-02</strain>
    </source>
</reference>
<protein>
    <recommendedName>
        <fullName evidence="4 5">Small ribosomal subunit protein uS10</fullName>
    </recommendedName>
</protein>
<evidence type="ECO:0000256" key="5">
    <source>
        <dbReference type="HAMAP-Rule" id="MF_00508"/>
    </source>
</evidence>
<proteinExistence type="inferred from homology"/>
<keyword evidence="3 5" id="KW-0687">Ribonucleoprotein</keyword>
<keyword evidence="2 5" id="KW-0689">Ribosomal protein</keyword>
<dbReference type="GeneID" id="55585433"/>
<dbReference type="Pfam" id="PF00338">
    <property type="entry name" value="Ribosomal_S10"/>
    <property type="match status" value="1"/>
</dbReference>
<evidence type="ECO:0000313" key="8">
    <source>
        <dbReference type="Proteomes" id="UP000509448"/>
    </source>
</evidence>
<comment type="function">
    <text evidence="5">Involved in the binding of tRNA to the ribosomes.</text>
</comment>
<dbReference type="GO" id="GO:0015935">
    <property type="term" value="C:small ribosomal subunit"/>
    <property type="evidence" value="ECO:0007669"/>
    <property type="project" value="UniProtKB-UniRule"/>
</dbReference>
<dbReference type="GO" id="GO:0000049">
    <property type="term" value="F:tRNA binding"/>
    <property type="evidence" value="ECO:0007669"/>
    <property type="project" value="UniProtKB-UniRule"/>
</dbReference>
<keyword evidence="8" id="KW-1185">Reference proteome</keyword>
<dbReference type="OrthoDB" id="371736at2157"/>